<dbReference type="OrthoDB" id="498125at2759"/>
<protein>
    <recommendedName>
        <fullName evidence="2">Endonuclease/exonuclease/phosphatase domain-containing protein</fullName>
    </recommendedName>
</protein>
<evidence type="ECO:0000256" key="1">
    <source>
        <dbReference type="SAM" id="MobiDB-lite"/>
    </source>
</evidence>
<gene>
    <name evidence="3" type="ORF">MCOR_32135</name>
</gene>
<name>A0A6J8CQH6_MYTCO</name>
<evidence type="ECO:0000313" key="3">
    <source>
        <dbReference type="EMBL" id="CAC5397716.1"/>
    </source>
</evidence>
<keyword evidence="4" id="KW-1185">Reference proteome</keyword>
<reference evidence="3 4" key="1">
    <citation type="submission" date="2020-06" db="EMBL/GenBank/DDBJ databases">
        <authorList>
            <person name="Li R."/>
            <person name="Bekaert M."/>
        </authorList>
    </citation>
    <scope>NUCLEOTIDE SEQUENCE [LARGE SCALE GENOMIC DNA]</scope>
    <source>
        <strain evidence="4">wild</strain>
    </source>
</reference>
<dbReference type="EMBL" id="CACVKT020005759">
    <property type="protein sequence ID" value="CAC5397716.1"/>
    <property type="molecule type" value="Genomic_DNA"/>
</dbReference>
<evidence type="ECO:0000313" key="4">
    <source>
        <dbReference type="Proteomes" id="UP000507470"/>
    </source>
</evidence>
<proteinExistence type="predicted"/>
<dbReference type="InterPro" id="IPR036691">
    <property type="entry name" value="Endo/exonu/phosph_ase_sf"/>
</dbReference>
<dbReference type="Gene3D" id="3.60.10.10">
    <property type="entry name" value="Endonuclease/exonuclease/phosphatase"/>
    <property type="match status" value="1"/>
</dbReference>
<dbReference type="PANTHER" id="PTHR19446">
    <property type="entry name" value="REVERSE TRANSCRIPTASES"/>
    <property type="match status" value="1"/>
</dbReference>
<feature type="region of interest" description="Disordered" evidence="1">
    <location>
        <begin position="1"/>
        <end position="25"/>
    </location>
</feature>
<feature type="domain" description="Endonuclease/exonuclease/phosphatase" evidence="2">
    <location>
        <begin position="422"/>
        <end position="549"/>
    </location>
</feature>
<dbReference type="GO" id="GO:0003824">
    <property type="term" value="F:catalytic activity"/>
    <property type="evidence" value="ECO:0007669"/>
    <property type="project" value="InterPro"/>
</dbReference>
<dbReference type="InterPro" id="IPR005135">
    <property type="entry name" value="Endo/exonuclease/phosphatase"/>
</dbReference>
<evidence type="ECO:0000259" key="2">
    <source>
        <dbReference type="Pfam" id="PF14529"/>
    </source>
</evidence>
<dbReference type="Proteomes" id="UP000507470">
    <property type="component" value="Unassembled WGS sequence"/>
</dbReference>
<organism evidence="3 4">
    <name type="scientific">Mytilus coruscus</name>
    <name type="common">Sea mussel</name>
    <dbReference type="NCBI Taxonomy" id="42192"/>
    <lineage>
        <taxon>Eukaryota</taxon>
        <taxon>Metazoa</taxon>
        <taxon>Spiralia</taxon>
        <taxon>Lophotrochozoa</taxon>
        <taxon>Mollusca</taxon>
        <taxon>Bivalvia</taxon>
        <taxon>Autobranchia</taxon>
        <taxon>Pteriomorphia</taxon>
        <taxon>Mytilida</taxon>
        <taxon>Mytiloidea</taxon>
        <taxon>Mytilidae</taxon>
        <taxon>Mytilinae</taxon>
        <taxon>Mytilus</taxon>
    </lineage>
</organism>
<dbReference type="AlphaFoldDB" id="A0A6J8CQH6"/>
<accession>A0A6J8CQH6</accession>
<dbReference type="CDD" id="cd09076">
    <property type="entry name" value="L1-EN"/>
    <property type="match status" value="1"/>
</dbReference>
<dbReference type="Pfam" id="PF14529">
    <property type="entry name" value="Exo_endo_phos_2"/>
    <property type="match status" value="1"/>
</dbReference>
<sequence>MSQSELNRPNSGNSRRNPRDNRNRFSKQNYVTDNKYYQRECTVRVEKIPTQVIGERVVIEDIETLTGMNTVLAVVRCDLSSYDVTFDCKENAFKMLRGVEIANRDFECSMMFSDITVVSVIKLPSYICDDEITSKIESKGVKVVSPVYRRTVPGTQVVDGTRFMRSNDNDSEVIIQRRPDENHADDEDTETVVKFIVSENVHDNESIASENCIEDDAKQDSEAKIQLDGSDKIGKTDVSNLTIVEVEVHNEQNGAPDGLKRKRPISEDDIIESESLVAGTDRELSEGKKIKRDDDIAPSCDAVVGGSDEINDVDMENSLSLNEIIGTPVGDEVITTEGAKENEELSVCSGDGYESSVEILDINSDGDVKNVGKITCNNGLNCRQGVAVLANNYCKDKIQFVYSDEKGRFLHVTFLENEKMYNIISLYAPNTVAERTEFFKFVKLYTENMDNLIIGGDFNTSLSNLDKSGKTKHIVDEPCRKLYQIVNDNNVYDVWRARNTHSRIFSWKRISNNELQQSRIDYFLVSRQLSPCIQNVYYNLTSLSDHAFVILNLNCNNIERGPGLWILNNTLLQNEQYVRRVKEIITVEKEIELYDRDILIWWDNLKYKIKRYSQIFSSSIAKENRRDYFRLEKQINTLCEKAANGNDIDIAKLESLRLELSQYELEKCRGAVLRSKAVWAVESDKNTKYFLNLEKYKQENNSVKELLNVNNESVNDINGILGLQYDFYKELYTCVDTDDIKMNELLDCVDVKIDENGHQLCESDISFDEIIKALSQMSKNKSPGSDGLTVEFYCHFYSELKYVLMKLYNTIEQEDFKVDQ</sequence>
<dbReference type="SUPFAM" id="SSF56219">
    <property type="entry name" value="DNase I-like"/>
    <property type="match status" value="1"/>
</dbReference>